<feature type="compositionally biased region" description="Acidic residues" evidence="1">
    <location>
        <begin position="55"/>
        <end position="64"/>
    </location>
</feature>
<dbReference type="AlphaFoldDB" id="A0A699TXP9"/>
<dbReference type="EMBL" id="BKCJ011280818">
    <property type="protein sequence ID" value="GFD14640.1"/>
    <property type="molecule type" value="Genomic_DNA"/>
</dbReference>
<sequence length="140" mass="16087">MIIHLQNRRKNIMLRKNVSRESMLNTSVDNDSQREEIDIVTSTDDVLPPGVKNDDDSDGEIDAVEELHASDFDNPSVPRPPSEPPDDKFDFEPDSKKEISVVMNGSNEFEYLDPRDEFNDDNYSSFTFVIYSKMFLSFLS</sequence>
<proteinExistence type="predicted"/>
<organism evidence="2">
    <name type="scientific">Tanacetum cinerariifolium</name>
    <name type="common">Dalmatian daisy</name>
    <name type="synonym">Chrysanthemum cinerariifolium</name>
    <dbReference type="NCBI Taxonomy" id="118510"/>
    <lineage>
        <taxon>Eukaryota</taxon>
        <taxon>Viridiplantae</taxon>
        <taxon>Streptophyta</taxon>
        <taxon>Embryophyta</taxon>
        <taxon>Tracheophyta</taxon>
        <taxon>Spermatophyta</taxon>
        <taxon>Magnoliopsida</taxon>
        <taxon>eudicotyledons</taxon>
        <taxon>Gunneridae</taxon>
        <taxon>Pentapetalae</taxon>
        <taxon>asterids</taxon>
        <taxon>campanulids</taxon>
        <taxon>Asterales</taxon>
        <taxon>Asteraceae</taxon>
        <taxon>Asteroideae</taxon>
        <taxon>Anthemideae</taxon>
        <taxon>Anthemidinae</taxon>
        <taxon>Tanacetum</taxon>
    </lineage>
</organism>
<evidence type="ECO:0000256" key="1">
    <source>
        <dbReference type="SAM" id="MobiDB-lite"/>
    </source>
</evidence>
<protein>
    <submittedName>
        <fullName evidence="2">Uncharacterized protein</fullName>
    </submittedName>
</protein>
<comment type="caution">
    <text evidence="2">The sequence shown here is derived from an EMBL/GenBank/DDBJ whole genome shotgun (WGS) entry which is preliminary data.</text>
</comment>
<reference evidence="2" key="1">
    <citation type="journal article" date="2019" name="Sci. Rep.">
        <title>Draft genome of Tanacetum cinerariifolium, the natural source of mosquito coil.</title>
        <authorList>
            <person name="Yamashiro T."/>
            <person name="Shiraishi A."/>
            <person name="Satake H."/>
            <person name="Nakayama K."/>
        </authorList>
    </citation>
    <scope>NUCLEOTIDE SEQUENCE</scope>
</reference>
<name>A0A699TXP9_TANCI</name>
<evidence type="ECO:0000313" key="2">
    <source>
        <dbReference type="EMBL" id="GFD14640.1"/>
    </source>
</evidence>
<feature type="region of interest" description="Disordered" evidence="1">
    <location>
        <begin position="22"/>
        <end position="93"/>
    </location>
</feature>
<accession>A0A699TXP9</accession>
<feature type="non-terminal residue" evidence="2">
    <location>
        <position position="140"/>
    </location>
</feature>
<gene>
    <name evidence="2" type="ORF">Tci_886609</name>
</gene>